<accession>A0A9D4A2T7</accession>
<dbReference type="Proteomes" id="UP000828251">
    <property type="component" value="Unassembled WGS sequence"/>
</dbReference>
<proteinExistence type="predicted"/>
<evidence type="ECO:0000313" key="2">
    <source>
        <dbReference type="Proteomes" id="UP000828251"/>
    </source>
</evidence>
<protein>
    <submittedName>
        <fullName evidence="1">Uncharacterized protein</fullName>
    </submittedName>
</protein>
<name>A0A9D4A2T7_9ROSI</name>
<comment type="caution">
    <text evidence="1">The sequence shown here is derived from an EMBL/GenBank/DDBJ whole genome shotgun (WGS) entry which is preliminary data.</text>
</comment>
<gene>
    <name evidence="1" type="ORF">J1N35_022493</name>
</gene>
<dbReference type="AlphaFoldDB" id="A0A9D4A2T7"/>
<feature type="non-terminal residue" evidence="1">
    <location>
        <position position="1"/>
    </location>
</feature>
<keyword evidence="2" id="KW-1185">Reference proteome</keyword>
<dbReference type="EMBL" id="JAIQCV010000007">
    <property type="protein sequence ID" value="KAH1082732.1"/>
    <property type="molecule type" value="Genomic_DNA"/>
</dbReference>
<evidence type="ECO:0000313" key="1">
    <source>
        <dbReference type="EMBL" id="KAH1082732.1"/>
    </source>
</evidence>
<sequence length="53" mass="6463">RKRVCLWHWIKREMKMCVAEGKIGIYFPYLIAELCRKRIVVINLIEQSHKYKA</sequence>
<reference evidence="1 2" key="1">
    <citation type="journal article" date="2021" name="Plant Biotechnol. J.">
        <title>Multi-omics assisted identification of the key and species-specific regulatory components of drought-tolerant mechanisms in Gossypium stocksii.</title>
        <authorList>
            <person name="Yu D."/>
            <person name="Ke L."/>
            <person name="Zhang D."/>
            <person name="Wu Y."/>
            <person name="Sun Y."/>
            <person name="Mei J."/>
            <person name="Sun J."/>
            <person name="Sun Y."/>
        </authorList>
    </citation>
    <scope>NUCLEOTIDE SEQUENCE [LARGE SCALE GENOMIC DNA]</scope>
    <source>
        <strain evidence="2">cv. E1</strain>
        <tissue evidence="1">Leaf</tissue>
    </source>
</reference>
<organism evidence="1 2">
    <name type="scientific">Gossypium stocksii</name>
    <dbReference type="NCBI Taxonomy" id="47602"/>
    <lineage>
        <taxon>Eukaryota</taxon>
        <taxon>Viridiplantae</taxon>
        <taxon>Streptophyta</taxon>
        <taxon>Embryophyta</taxon>
        <taxon>Tracheophyta</taxon>
        <taxon>Spermatophyta</taxon>
        <taxon>Magnoliopsida</taxon>
        <taxon>eudicotyledons</taxon>
        <taxon>Gunneridae</taxon>
        <taxon>Pentapetalae</taxon>
        <taxon>rosids</taxon>
        <taxon>malvids</taxon>
        <taxon>Malvales</taxon>
        <taxon>Malvaceae</taxon>
        <taxon>Malvoideae</taxon>
        <taxon>Gossypium</taxon>
    </lineage>
</organism>